<name>A0A5E6MGP1_9BACT</name>
<organism evidence="1 2">
    <name type="scientific">Methylacidimicrobium tartarophylax</name>
    <dbReference type="NCBI Taxonomy" id="1041768"/>
    <lineage>
        <taxon>Bacteria</taxon>
        <taxon>Pseudomonadati</taxon>
        <taxon>Verrucomicrobiota</taxon>
        <taxon>Methylacidimicrobium</taxon>
    </lineage>
</organism>
<dbReference type="OrthoDB" id="9789109at2"/>
<evidence type="ECO:0008006" key="3">
    <source>
        <dbReference type="Google" id="ProtNLM"/>
    </source>
</evidence>
<sequence length="199" mass="22052">MDPKSAPLPRPAVLTLGHGTRSLEEFVHILKIQEISFVVDVRTIPKSRHNPQFNKETLPAALAVHDIGYEHMVSLGGLRRPKRDSPNGAWRNASFRGFADYMQTPEFSSALDHLEDLARKSRLVLLCAETVPWRCHRSLIADALVARGLPVRHLLDARHGQPHQLTPWARVRGRQVTYPSACARSTSADSLPGQAGAHG</sequence>
<dbReference type="EMBL" id="CABFVA020000098">
    <property type="protein sequence ID" value="VVM07532.1"/>
    <property type="molecule type" value="Genomic_DNA"/>
</dbReference>
<dbReference type="InterPro" id="IPR014519">
    <property type="entry name" value="UCP024492"/>
</dbReference>
<gene>
    <name evidence="1" type="ORF">MAMT_01789</name>
</gene>
<dbReference type="InterPro" id="IPR007438">
    <property type="entry name" value="DUF488"/>
</dbReference>
<proteinExistence type="predicted"/>
<dbReference type="PANTHER" id="PTHR39337:SF1">
    <property type="entry name" value="BLR5642 PROTEIN"/>
    <property type="match status" value="1"/>
</dbReference>
<keyword evidence="2" id="KW-1185">Reference proteome</keyword>
<dbReference type="Pfam" id="PF04343">
    <property type="entry name" value="DUF488"/>
    <property type="match status" value="1"/>
</dbReference>
<dbReference type="PIRSF" id="PIRSF024492">
    <property type="entry name" value="UCP024492"/>
    <property type="match status" value="1"/>
</dbReference>
<accession>A0A5E6MGP1</accession>
<evidence type="ECO:0000313" key="2">
    <source>
        <dbReference type="Proteomes" id="UP000334923"/>
    </source>
</evidence>
<dbReference type="RefSeq" id="WP_142660616.1">
    <property type="nucleotide sequence ID" value="NZ_CABFVA020000098.1"/>
</dbReference>
<protein>
    <recommendedName>
        <fullName evidence="3">DNA repair protein</fullName>
    </recommendedName>
</protein>
<reference evidence="1 2" key="1">
    <citation type="submission" date="2019-09" db="EMBL/GenBank/DDBJ databases">
        <authorList>
            <person name="Cremers G."/>
        </authorList>
    </citation>
    <scope>NUCLEOTIDE SEQUENCE [LARGE SCALE GENOMIC DNA]</scope>
    <source>
        <strain evidence="1">4A</strain>
    </source>
</reference>
<evidence type="ECO:0000313" key="1">
    <source>
        <dbReference type="EMBL" id="VVM07532.1"/>
    </source>
</evidence>
<dbReference type="AlphaFoldDB" id="A0A5E6MGP1"/>
<dbReference type="PANTHER" id="PTHR39337">
    <property type="entry name" value="BLR5642 PROTEIN"/>
    <property type="match status" value="1"/>
</dbReference>
<dbReference type="Proteomes" id="UP000334923">
    <property type="component" value="Unassembled WGS sequence"/>
</dbReference>